<evidence type="ECO:0000256" key="3">
    <source>
        <dbReference type="ARBA" id="ARBA00022827"/>
    </source>
</evidence>
<feature type="binding site" evidence="9">
    <location>
        <position position="52"/>
    </location>
    <ligand>
        <name>FAD</name>
        <dbReference type="ChEBI" id="CHEBI:57692"/>
    </ligand>
</feature>
<dbReference type="GO" id="GO:0003955">
    <property type="term" value="F:NAD(P)H dehydrogenase (quinone) activity"/>
    <property type="evidence" value="ECO:0007669"/>
    <property type="project" value="TreeGrafter"/>
</dbReference>
<keyword evidence="15" id="KW-1185">Reference proteome</keyword>
<feature type="disulfide bond" description="Redox-active" evidence="10">
    <location>
        <begin position="43"/>
        <end position="48"/>
    </location>
</feature>
<dbReference type="EMBL" id="FIZP01000008">
    <property type="protein sequence ID" value="CZE48492.1"/>
    <property type="molecule type" value="Genomic_DNA"/>
</dbReference>
<dbReference type="GO" id="GO:0050660">
    <property type="term" value="F:flavin adenine dinucleotide binding"/>
    <property type="evidence" value="ECO:0007669"/>
    <property type="project" value="TreeGrafter"/>
</dbReference>
<keyword evidence="6" id="KW-1015">Disulfide bond</keyword>
<evidence type="ECO:0000313" key="15">
    <source>
        <dbReference type="Proteomes" id="UP000069632"/>
    </source>
</evidence>
<dbReference type="EC" id="1.16.1.1" evidence="14"/>
<dbReference type="PIRSF" id="PIRSF000350">
    <property type="entry name" value="Mercury_reductase_MerA"/>
    <property type="match status" value="1"/>
</dbReference>
<keyword evidence="7 11" id="KW-0676">Redox-active center</keyword>
<dbReference type="GO" id="GO:0016668">
    <property type="term" value="F:oxidoreductase activity, acting on a sulfur group of donors, NAD(P) as acceptor"/>
    <property type="evidence" value="ECO:0007669"/>
    <property type="project" value="InterPro"/>
</dbReference>
<dbReference type="PROSITE" id="PS00076">
    <property type="entry name" value="PYRIDINE_REDOX_1"/>
    <property type="match status" value="1"/>
</dbReference>
<evidence type="ECO:0000256" key="7">
    <source>
        <dbReference type="ARBA" id="ARBA00023284"/>
    </source>
</evidence>
<gene>
    <name evidence="14" type="primary">merA</name>
    <name evidence="14" type="ORF">ERS672216_01445</name>
</gene>
<evidence type="ECO:0000256" key="11">
    <source>
        <dbReference type="RuleBase" id="RU003691"/>
    </source>
</evidence>
<organism evidence="14 15">
    <name type="scientific">Campylobacter geochelonis</name>
    <dbReference type="NCBI Taxonomy" id="1780362"/>
    <lineage>
        <taxon>Bacteria</taxon>
        <taxon>Pseudomonadati</taxon>
        <taxon>Campylobacterota</taxon>
        <taxon>Epsilonproteobacteria</taxon>
        <taxon>Campylobacterales</taxon>
        <taxon>Campylobacteraceae</taxon>
        <taxon>Campylobacter</taxon>
    </lineage>
</organism>
<feature type="domain" description="FAD/NAD(P)-binding" evidence="13">
    <location>
        <begin position="4"/>
        <end position="300"/>
    </location>
</feature>
<evidence type="ECO:0000259" key="12">
    <source>
        <dbReference type="Pfam" id="PF02852"/>
    </source>
</evidence>
<dbReference type="PANTHER" id="PTHR43014:SF4">
    <property type="entry name" value="PYRIDINE NUCLEOTIDE-DISULFIDE OXIDOREDUCTASE RCLA-RELATED"/>
    <property type="match status" value="1"/>
</dbReference>
<reference evidence="14 15" key="1">
    <citation type="submission" date="2016-02" db="EMBL/GenBank/DDBJ databases">
        <authorList>
            <consortium name="Pathogen Informatics"/>
        </authorList>
    </citation>
    <scope>NUCLEOTIDE SEQUENCE [LARGE SCALE GENOMIC DNA]</scope>
    <source>
        <strain evidence="14 15">RC20</strain>
    </source>
</reference>
<evidence type="ECO:0000259" key="13">
    <source>
        <dbReference type="Pfam" id="PF07992"/>
    </source>
</evidence>
<evidence type="ECO:0000256" key="4">
    <source>
        <dbReference type="ARBA" id="ARBA00022857"/>
    </source>
</evidence>
<keyword evidence="3 9" id="KW-0274">FAD</keyword>
<dbReference type="PRINTS" id="PR00411">
    <property type="entry name" value="PNDRDTASEI"/>
</dbReference>
<dbReference type="InterPro" id="IPR001100">
    <property type="entry name" value="Pyr_nuc-diS_OxRdtase"/>
</dbReference>
<comment type="cofactor">
    <cofactor evidence="9">
        <name>FAD</name>
        <dbReference type="ChEBI" id="CHEBI:57692"/>
    </cofactor>
    <text evidence="9">Binds 1 FAD per subunit.</text>
</comment>
<dbReference type="RefSeq" id="WP_075540378.1">
    <property type="nucleotide sequence ID" value="NZ_CP053844.1"/>
</dbReference>
<dbReference type="PANTHER" id="PTHR43014">
    <property type="entry name" value="MERCURIC REDUCTASE"/>
    <property type="match status" value="1"/>
</dbReference>
<feature type="binding site" evidence="9">
    <location>
        <begin position="171"/>
        <end position="178"/>
    </location>
    <ligand>
        <name>NAD(+)</name>
        <dbReference type="ChEBI" id="CHEBI:57540"/>
    </ligand>
</feature>
<dbReference type="InterPro" id="IPR016156">
    <property type="entry name" value="FAD/NAD-linked_Rdtase_dimer_sf"/>
</dbReference>
<feature type="domain" description="Pyridine nucleotide-disulphide oxidoreductase dimerisation" evidence="12">
    <location>
        <begin position="336"/>
        <end position="441"/>
    </location>
</feature>
<feature type="binding site" evidence="9">
    <location>
        <position position="298"/>
    </location>
    <ligand>
        <name>FAD</name>
        <dbReference type="ChEBI" id="CHEBI:57692"/>
    </ligand>
</feature>
<feature type="active site" description="Proton acceptor" evidence="8">
    <location>
        <position position="432"/>
    </location>
</feature>
<dbReference type="Pfam" id="PF02852">
    <property type="entry name" value="Pyr_redox_dim"/>
    <property type="match status" value="1"/>
</dbReference>
<dbReference type="Proteomes" id="UP000069632">
    <property type="component" value="Unassembled WGS sequence"/>
</dbReference>
<dbReference type="PRINTS" id="PR00368">
    <property type="entry name" value="FADPNR"/>
</dbReference>
<comment type="similarity">
    <text evidence="1 11">Belongs to the class-I pyridine nucleotide-disulfide oxidoreductase family.</text>
</comment>
<feature type="binding site" evidence="9">
    <location>
        <position position="106"/>
    </location>
    <ligand>
        <name>FAD</name>
        <dbReference type="ChEBI" id="CHEBI:57692"/>
    </ligand>
</feature>
<keyword evidence="2 11" id="KW-0285">Flavoprotein</keyword>
<evidence type="ECO:0000256" key="6">
    <source>
        <dbReference type="ARBA" id="ARBA00023157"/>
    </source>
</evidence>
<evidence type="ECO:0000256" key="5">
    <source>
        <dbReference type="ARBA" id="ARBA00023002"/>
    </source>
</evidence>
<accession>A0A128EJB1</accession>
<feature type="binding site" evidence="9">
    <location>
        <position position="257"/>
    </location>
    <ligand>
        <name>NAD(+)</name>
        <dbReference type="ChEBI" id="CHEBI:57540"/>
    </ligand>
</feature>
<dbReference type="SUPFAM" id="SSF55424">
    <property type="entry name" value="FAD/NAD-linked reductases, dimerisation (C-terminal) domain"/>
    <property type="match status" value="1"/>
</dbReference>
<dbReference type="InterPro" id="IPR012999">
    <property type="entry name" value="Pyr_OxRdtase_I_AS"/>
</dbReference>
<dbReference type="InterPro" id="IPR036188">
    <property type="entry name" value="FAD/NAD-bd_sf"/>
</dbReference>
<evidence type="ECO:0000256" key="8">
    <source>
        <dbReference type="PIRSR" id="PIRSR000350-2"/>
    </source>
</evidence>
<keyword evidence="4" id="KW-0521">NADP</keyword>
<keyword evidence="9" id="KW-0547">Nucleotide-binding</keyword>
<protein>
    <submittedName>
        <fullName evidence="14">Pyridine nucleotide-disulfide oxidoreductase YkgC</fullName>
        <ecNumber evidence="14">1.16.1.1</ecNumber>
    </submittedName>
</protein>
<dbReference type="FunFam" id="3.30.390.30:FF:000001">
    <property type="entry name" value="Dihydrolipoyl dehydrogenase"/>
    <property type="match status" value="1"/>
</dbReference>
<dbReference type="GO" id="GO:0016152">
    <property type="term" value="F:mercury (II) reductase (NADP+) activity"/>
    <property type="evidence" value="ECO:0007669"/>
    <property type="project" value="UniProtKB-EC"/>
</dbReference>
<dbReference type="SUPFAM" id="SSF51905">
    <property type="entry name" value="FAD/NAD(P)-binding domain"/>
    <property type="match status" value="1"/>
</dbReference>
<evidence type="ECO:0000256" key="10">
    <source>
        <dbReference type="PIRSR" id="PIRSR000350-4"/>
    </source>
</evidence>
<dbReference type="OrthoDB" id="9786429at2"/>
<keyword evidence="5 11" id="KW-0560">Oxidoreductase</keyword>
<dbReference type="InterPro" id="IPR023753">
    <property type="entry name" value="FAD/NAD-binding_dom"/>
</dbReference>
<keyword evidence="9" id="KW-0520">NAD</keyword>
<evidence type="ECO:0000256" key="9">
    <source>
        <dbReference type="PIRSR" id="PIRSR000350-3"/>
    </source>
</evidence>
<evidence type="ECO:0000313" key="14">
    <source>
        <dbReference type="EMBL" id="CZE48492.1"/>
    </source>
</evidence>
<dbReference type="Gene3D" id="3.50.50.60">
    <property type="entry name" value="FAD/NAD(P)-binding domain"/>
    <property type="match status" value="2"/>
</dbReference>
<dbReference type="Pfam" id="PF07992">
    <property type="entry name" value="Pyr_redox_2"/>
    <property type="match status" value="1"/>
</dbReference>
<evidence type="ECO:0000256" key="1">
    <source>
        <dbReference type="ARBA" id="ARBA00007532"/>
    </source>
</evidence>
<sequence length="446" mass="47950">MKNYDLVVIGFGKAGKTLASKFGALGKKVAVIEKSPQMYGGTCINIGCIPTKKMVEQSKFAKFHSDKMAYYAESVANKNALIKALRAKNYAMLDDNANIDVIDGVGSFLSEKEVKITKNDGTTQVVCAPNIIINTGSVEQKPNCLISSNLVYSSTQILELTTLPKHLVVLGMGYIALEFASLFANFGSKVTIVARKSDFMPKEDEDVAASVLSSLQKQGIEVILSANLKEIVGEKLTFESAGKLHTIEADAFLAATGRVANTADLALQNAGVKTDKRGNIITNEFLQTTAAHIYAVGDVKGGELFTYISLDDYRIVFSHLCGDSSRTINNRATHASSLFLNTPLSSVGLKEKEAAAKGYEIKVAKLALSGVPRAKILSHDDGFLKAIIDAKSGKILGAAFHSVDSSEIINQIAIAMELGATYKVFQNQIFTHPSISEALNDLFGQF</sequence>
<dbReference type="Gene3D" id="3.30.390.30">
    <property type="match status" value="1"/>
</dbReference>
<evidence type="ECO:0000256" key="2">
    <source>
        <dbReference type="ARBA" id="ARBA00022630"/>
    </source>
</evidence>
<name>A0A128EJB1_9BACT</name>
<proteinExistence type="inferred from homology"/>
<dbReference type="AlphaFoldDB" id="A0A128EJB1"/>
<feature type="binding site" evidence="9">
    <location>
        <begin position="135"/>
        <end position="137"/>
    </location>
    <ligand>
        <name>FAD</name>
        <dbReference type="ChEBI" id="CHEBI:57692"/>
    </ligand>
</feature>
<dbReference type="InterPro" id="IPR004099">
    <property type="entry name" value="Pyr_nucl-diS_OxRdtase_dimer"/>
</dbReference>